<evidence type="ECO:0000313" key="4">
    <source>
        <dbReference type="EMBL" id="KAK8483030.1"/>
    </source>
</evidence>
<keyword evidence="5" id="KW-1185">Reference proteome</keyword>
<dbReference type="InterPro" id="IPR026057">
    <property type="entry name" value="TBL_C"/>
</dbReference>
<evidence type="ECO:0000313" key="5">
    <source>
        <dbReference type="Proteomes" id="UP001396334"/>
    </source>
</evidence>
<name>A0ABR1ZRR8_9ROSI</name>
<reference evidence="4 5" key="1">
    <citation type="journal article" date="2024" name="G3 (Bethesda)">
        <title>Genome assembly of Hibiscus sabdariffa L. provides insights into metabolisms of medicinal natural products.</title>
        <authorList>
            <person name="Kim T."/>
        </authorList>
    </citation>
    <scope>NUCLEOTIDE SEQUENCE [LARGE SCALE GENOMIC DNA]</scope>
    <source>
        <strain evidence="4">TK-2024</strain>
        <tissue evidence="4">Old leaves</tissue>
    </source>
</reference>
<dbReference type="Pfam" id="PF13839">
    <property type="entry name" value="PC-Esterase"/>
    <property type="match status" value="1"/>
</dbReference>
<comment type="similarity">
    <text evidence="1">Belongs to the PC-esterase family. TBL subfamily.</text>
</comment>
<dbReference type="Proteomes" id="UP001396334">
    <property type="component" value="Unassembled WGS sequence"/>
</dbReference>
<accession>A0ABR1ZRR8</accession>
<comment type="caution">
    <text evidence="4">The sequence shown here is derived from an EMBL/GenBank/DDBJ whole genome shotgun (WGS) entry which is preliminary data.</text>
</comment>
<feature type="domain" description="Trichome birefringence-like C-terminal" evidence="3">
    <location>
        <begin position="50"/>
        <end position="124"/>
    </location>
</feature>
<evidence type="ECO:0000259" key="3">
    <source>
        <dbReference type="Pfam" id="PF13839"/>
    </source>
</evidence>
<organism evidence="4 5">
    <name type="scientific">Hibiscus sabdariffa</name>
    <name type="common">roselle</name>
    <dbReference type="NCBI Taxonomy" id="183260"/>
    <lineage>
        <taxon>Eukaryota</taxon>
        <taxon>Viridiplantae</taxon>
        <taxon>Streptophyta</taxon>
        <taxon>Embryophyta</taxon>
        <taxon>Tracheophyta</taxon>
        <taxon>Spermatophyta</taxon>
        <taxon>Magnoliopsida</taxon>
        <taxon>eudicotyledons</taxon>
        <taxon>Gunneridae</taxon>
        <taxon>Pentapetalae</taxon>
        <taxon>rosids</taxon>
        <taxon>malvids</taxon>
        <taxon>Malvales</taxon>
        <taxon>Malvaceae</taxon>
        <taxon>Malvoideae</taxon>
        <taxon>Hibiscus</taxon>
    </lineage>
</organism>
<feature type="region of interest" description="Disordered" evidence="2">
    <location>
        <begin position="120"/>
        <end position="181"/>
    </location>
</feature>
<proteinExistence type="inferred from homology"/>
<dbReference type="PANTHER" id="PTHR32285:SF242">
    <property type="entry name" value="PMR5_CAS1P GDSL_SGNH-LIKE ACYL-ESTERASE FAMILY PROTEIN"/>
    <property type="match status" value="1"/>
</dbReference>
<gene>
    <name evidence="4" type="ORF">V6N11_038121</name>
</gene>
<evidence type="ECO:0000256" key="1">
    <source>
        <dbReference type="ARBA" id="ARBA00007727"/>
    </source>
</evidence>
<feature type="compositionally biased region" description="Polar residues" evidence="2">
    <location>
        <begin position="160"/>
        <end position="181"/>
    </location>
</feature>
<evidence type="ECO:0000256" key="2">
    <source>
        <dbReference type="SAM" id="MobiDB-lite"/>
    </source>
</evidence>
<sequence length="217" mass="23790">MQKTILRDLVEKMGLLTVKNGSGASGKEPDRGYEKYRWQPNGCILPRLDLRGKPVVYVGDSLGRNMWESLVCVLRNSVEDKSSVFEVSGREELGKEGSHSIAVLSSCDHSPVLVNNGIRSQTQQQAPPSAPTLSNEPDTNPFASLFTPDYGSEEIRDSSPHNSVEYATTGVDSTSNSPLSVATPTVPMEAAPNETWAWRQLPCMKRLKLLHLASIHL</sequence>
<dbReference type="EMBL" id="JBBPBN010000709">
    <property type="protein sequence ID" value="KAK8483030.1"/>
    <property type="molecule type" value="Genomic_DNA"/>
</dbReference>
<feature type="compositionally biased region" description="Polar residues" evidence="2">
    <location>
        <begin position="133"/>
        <end position="142"/>
    </location>
</feature>
<protein>
    <recommendedName>
        <fullName evidence="3">Trichome birefringence-like C-terminal domain-containing protein</fullName>
    </recommendedName>
</protein>
<dbReference type="PANTHER" id="PTHR32285">
    <property type="entry name" value="PROTEIN TRICHOME BIREFRINGENCE-LIKE 9-RELATED"/>
    <property type="match status" value="1"/>
</dbReference>
<dbReference type="InterPro" id="IPR029962">
    <property type="entry name" value="TBL"/>
</dbReference>